<dbReference type="InterPro" id="IPR010953">
    <property type="entry name" value="Citrate_synthase_typ-I"/>
</dbReference>
<accession>A0A7L4ZU63</accession>
<proteinExistence type="inferred from homology"/>
<evidence type="ECO:0000256" key="6">
    <source>
        <dbReference type="NCBIfam" id="TIGR01798"/>
    </source>
</evidence>
<evidence type="ECO:0000256" key="8">
    <source>
        <dbReference type="RuleBase" id="RU003370"/>
    </source>
</evidence>
<dbReference type="RefSeq" id="WP_151077451.1">
    <property type="nucleotide sequence ID" value="NZ_CP047647.1"/>
</dbReference>
<keyword evidence="3 8" id="KW-0816">Tricarboxylic acid cycle</keyword>
<evidence type="ECO:0000256" key="3">
    <source>
        <dbReference type="ARBA" id="ARBA00022532"/>
    </source>
</evidence>
<dbReference type="InterPro" id="IPR002020">
    <property type="entry name" value="Citrate_synthase"/>
</dbReference>
<dbReference type="PROSITE" id="PS00480">
    <property type="entry name" value="CITRATE_SYNTHASE"/>
    <property type="match status" value="1"/>
</dbReference>
<organism evidence="10 11">
    <name type="scientific">Hymenobacter busanensis</name>
    <dbReference type="NCBI Taxonomy" id="2607656"/>
    <lineage>
        <taxon>Bacteria</taxon>
        <taxon>Pseudomonadati</taxon>
        <taxon>Bacteroidota</taxon>
        <taxon>Cytophagia</taxon>
        <taxon>Cytophagales</taxon>
        <taxon>Hymenobacteraceae</taxon>
        <taxon>Hymenobacter</taxon>
    </lineage>
</organism>
<dbReference type="FunFam" id="1.10.230.10:FF:000002">
    <property type="entry name" value="Citrate synthase"/>
    <property type="match status" value="1"/>
</dbReference>
<keyword evidence="11" id="KW-1185">Reference proteome</keyword>
<keyword evidence="4 7" id="KW-0808">Transferase</keyword>
<dbReference type="AlphaFoldDB" id="A0A7L4ZU63"/>
<evidence type="ECO:0000256" key="2">
    <source>
        <dbReference type="ARBA" id="ARBA00010566"/>
    </source>
</evidence>
<dbReference type="Gene3D" id="1.10.230.10">
    <property type="entry name" value="Cytochrome P450-Terp, domain 2"/>
    <property type="match status" value="1"/>
</dbReference>
<dbReference type="PANTHER" id="PTHR42871">
    <property type="entry name" value="CITRATE SYNTHASE"/>
    <property type="match status" value="1"/>
</dbReference>
<evidence type="ECO:0000256" key="5">
    <source>
        <dbReference type="ARBA" id="ARBA00049288"/>
    </source>
</evidence>
<dbReference type="Pfam" id="PF00285">
    <property type="entry name" value="Citrate_synt"/>
    <property type="match status" value="1"/>
</dbReference>
<dbReference type="Gene3D" id="1.10.580.10">
    <property type="entry name" value="Citrate Synthase, domain 1"/>
    <property type="match status" value="1"/>
</dbReference>
<sequence>MAENAEIILDGKSYSLPVVEGTEQEKAFDIGKLRDQSGYVTLDSGYKNTGATKSAITFLDGEEGILRYRGYPIEQLAEHSNFMEVAYLLIYGKLPTQQEITDFNSQISRHTLVHEDMRKIFDGFPSSAHPMGILSSLVSALTAFYPESLDPNQSEEEMNLNIKRLIAKISTIAAWSYKNSVGHPVNYPKNKLDYVSNFLHMMFAFPTEDYDINPVVVNALNKLLILHADHEQNCSTSTVRMVGSANASLYSSVSAGICALWGPLHGGANQEVIEMLEEIKADGGNTDKWLAKAKDKNDPFRLMGFGHRVYKNFDPRAKIIKKAADDVLSALGIDDPILEIAKKLEEAALTDPYFVERKLYPNVDFYSGIIYRAIGIPTDMFTVMFAMGRLPGWIAQWKELRENKEPIGRPRQIYVGETERNYTPISERA</sequence>
<dbReference type="NCBIfam" id="NF004126">
    <property type="entry name" value="PRK05614.1"/>
    <property type="match status" value="1"/>
</dbReference>
<dbReference type="Proteomes" id="UP000326380">
    <property type="component" value="Unassembled WGS sequence"/>
</dbReference>
<dbReference type="NCBIfam" id="TIGR01798">
    <property type="entry name" value="cit_synth_I"/>
    <property type="match status" value="1"/>
</dbReference>
<dbReference type="Gene3D" id="2.20.28.60">
    <property type="match status" value="1"/>
</dbReference>
<evidence type="ECO:0000256" key="9">
    <source>
        <dbReference type="RuleBase" id="RU003406"/>
    </source>
</evidence>
<dbReference type="GO" id="GO:0036440">
    <property type="term" value="F:citrate synthase activity"/>
    <property type="evidence" value="ECO:0007669"/>
    <property type="project" value="UniProtKB-EC"/>
</dbReference>
<keyword evidence="10" id="KW-0012">Acyltransferase</keyword>
<dbReference type="PIRSF" id="PIRSF001369">
    <property type="entry name" value="Citrate_synth"/>
    <property type="match status" value="1"/>
</dbReference>
<dbReference type="InterPro" id="IPR016143">
    <property type="entry name" value="Citrate_synth-like_sm_a-sub"/>
</dbReference>
<dbReference type="GO" id="GO:0005737">
    <property type="term" value="C:cytoplasm"/>
    <property type="evidence" value="ECO:0007669"/>
    <property type="project" value="InterPro"/>
</dbReference>
<dbReference type="CDD" id="cd06114">
    <property type="entry name" value="EcCS_like"/>
    <property type="match status" value="1"/>
</dbReference>
<reference evidence="10 11" key="1">
    <citation type="submission" date="2019-09" db="EMBL/GenBank/DDBJ databases">
        <title>Genome sequence of Hymenobacter sp. M3.</title>
        <authorList>
            <person name="Srinivasan S."/>
        </authorList>
    </citation>
    <scope>NUCLEOTIDE SEQUENCE [LARGE SCALE GENOMIC DNA]</scope>
    <source>
        <strain evidence="10 11">M3</strain>
    </source>
</reference>
<name>A0A7L4ZU63_9BACT</name>
<comment type="pathway">
    <text evidence="1 8">Carbohydrate metabolism; tricarboxylic acid cycle; isocitrate from oxaloacetate: step 1/2.</text>
</comment>
<comment type="caution">
    <text evidence="10">The sequence shown here is derived from an EMBL/GenBank/DDBJ whole genome shotgun (WGS) entry which is preliminary data.</text>
</comment>
<protein>
    <recommendedName>
        <fullName evidence="6 7">Citrate synthase</fullName>
    </recommendedName>
</protein>
<evidence type="ECO:0000256" key="7">
    <source>
        <dbReference type="PIRNR" id="PIRNR001369"/>
    </source>
</evidence>
<dbReference type="PRINTS" id="PR00143">
    <property type="entry name" value="CITRTSNTHASE"/>
</dbReference>
<evidence type="ECO:0000313" key="10">
    <source>
        <dbReference type="EMBL" id="KAA9339772.1"/>
    </source>
</evidence>
<comment type="catalytic activity">
    <reaction evidence="5 8">
        <text>oxaloacetate + acetyl-CoA + H2O = citrate + CoA + H(+)</text>
        <dbReference type="Rhea" id="RHEA:16845"/>
        <dbReference type="ChEBI" id="CHEBI:15377"/>
        <dbReference type="ChEBI" id="CHEBI:15378"/>
        <dbReference type="ChEBI" id="CHEBI:16452"/>
        <dbReference type="ChEBI" id="CHEBI:16947"/>
        <dbReference type="ChEBI" id="CHEBI:57287"/>
        <dbReference type="ChEBI" id="CHEBI:57288"/>
        <dbReference type="EC" id="2.3.3.16"/>
    </reaction>
</comment>
<comment type="similarity">
    <text evidence="2 7 9">Belongs to the citrate synthase family.</text>
</comment>
<evidence type="ECO:0000256" key="1">
    <source>
        <dbReference type="ARBA" id="ARBA00004751"/>
    </source>
</evidence>
<dbReference type="GO" id="GO:0006099">
    <property type="term" value="P:tricarboxylic acid cycle"/>
    <property type="evidence" value="ECO:0007669"/>
    <property type="project" value="UniProtKB-UniRule"/>
</dbReference>
<dbReference type="InterPro" id="IPR036969">
    <property type="entry name" value="Citrate_synthase_sf"/>
</dbReference>
<gene>
    <name evidence="10" type="ORF">F0P96_03920</name>
</gene>
<evidence type="ECO:0000256" key="4">
    <source>
        <dbReference type="ARBA" id="ARBA00022679"/>
    </source>
</evidence>
<dbReference type="EMBL" id="VTWU01000001">
    <property type="protein sequence ID" value="KAA9339772.1"/>
    <property type="molecule type" value="Genomic_DNA"/>
</dbReference>
<dbReference type="InterPro" id="IPR019810">
    <property type="entry name" value="Citrate_synthase_AS"/>
</dbReference>
<dbReference type="PANTHER" id="PTHR42871:SF1">
    <property type="entry name" value="CITRATE SYNTHASE"/>
    <property type="match status" value="1"/>
</dbReference>
<dbReference type="SUPFAM" id="SSF48256">
    <property type="entry name" value="Citrate synthase"/>
    <property type="match status" value="1"/>
</dbReference>
<dbReference type="InterPro" id="IPR016142">
    <property type="entry name" value="Citrate_synth-like_lrg_a-sub"/>
</dbReference>
<dbReference type="InterPro" id="IPR024176">
    <property type="entry name" value="Citrate_synthase_bac-typ"/>
</dbReference>
<evidence type="ECO:0000313" key="11">
    <source>
        <dbReference type="Proteomes" id="UP000326380"/>
    </source>
</evidence>